<proteinExistence type="predicted"/>
<feature type="domain" description="Putative Flp pilus-assembly TadG-like N-terminal" evidence="1">
    <location>
        <begin position="14"/>
        <end position="58"/>
    </location>
</feature>
<accession>A0AAU7JJI2</accession>
<organism evidence="2">
    <name type="scientific">Alsobacter sp. KACC 23698</name>
    <dbReference type="NCBI Taxonomy" id="3149229"/>
    <lineage>
        <taxon>Bacteria</taxon>
        <taxon>Pseudomonadati</taxon>
        <taxon>Pseudomonadota</taxon>
        <taxon>Alphaproteobacteria</taxon>
        <taxon>Hyphomicrobiales</taxon>
        <taxon>Alsobacteraceae</taxon>
        <taxon>Alsobacter</taxon>
    </lineage>
</organism>
<dbReference type="Pfam" id="PF13400">
    <property type="entry name" value="Tad"/>
    <property type="match status" value="1"/>
</dbReference>
<gene>
    <name evidence="2" type="ORF">ABEG18_06765</name>
</gene>
<dbReference type="EMBL" id="CP157484">
    <property type="protein sequence ID" value="XBO40463.1"/>
    <property type="molecule type" value="Genomic_DNA"/>
</dbReference>
<protein>
    <submittedName>
        <fullName evidence="2">TadE/TadG family type IV pilus assembly protein</fullName>
    </submittedName>
</protein>
<evidence type="ECO:0000259" key="1">
    <source>
        <dbReference type="Pfam" id="PF13400"/>
    </source>
</evidence>
<reference evidence="2" key="1">
    <citation type="submission" date="2024-05" db="EMBL/GenBank/DDBJ databases">
        <authorList>
            <person name="Kim S."/>
            <person name="Heo J."/>
            <person name="Choi H."/>
            <person name="Choi Y."/>
            <person name="Kwon S.-W."/>
            <person name="Kim Y."/>
        </authorList>
    </citation>
    <scope>NUCLEOTIDE SEQUENCE</scope>
    <source>
        <strain evidence="2">KACC 23698</strain>
    </source>
</reference>
<dbReference type="RefSeq" id="WP_406857323.1">
    <property type="nucleotide sequence ID" value="NZ_CP157484.1"/>
</dbReference>
<sequence>MMQTLRRFIGSDSGSFAVPFAVLTAPILFVSGLAIDYSQNVRVREAARNALDAAVLTGSAASNGPDAATAVYLAGMGANAGTDDSVRFWTDSSTGVFWGKATVTSQTSLMKLAGATGSRIDLQAGAKAGGSSQPVCMLTVAPTGTALTLNSSATIDAPNCEIHVRSRDSAAVMLNSSAVVNAKRLCDSGGIVLNGSARRDSYKTGCSAMADPFAGKLPAPVAYAACSTTKVINSNTTISLDPGLYCNLNVNSNVTLTFKPGFYVISGALNLGSNVNATAKGVIFYLKDSGSYIQLNSNAQLDMTPPSAGTYAGISMYEPALTTRSNIVLNANASQQVEGLFYLPSRNVTLNSQASISSHKMALVAYTLMVNSSAVISIDKPDEPTTVMTATGDVGAVLVQ</sequence>
<dbReference type="InterPro" id="IPR028087">
    <property type="entry name" value="Tad_N"/>
</dbReference>
<name>A0AAU7JJI2_9HYPH</name>
<evidence type="ECO:0000313" key="2">
    <source>
        <dbReference type="EMBL" id="XBO40463.1"/>
    </source>
</evidence>
<dbReference type="AlphaFoldDB" id="A0AAU7JJI2"/>